<keyword evidence="5" id="KW-1185">Reference proteome</keyword>
<evidence type="ECO:0000313" key="5">
    <source>
        <dbReference type="Proteomes" id="UP000229498"/>
    </source>
</evidence>
<dbReference type="EMBL" id="PHIG01000034">
    <property type="protein sequence ID" value="PJK29246.1"/>
    <property type="molecule type" value="Genomic_DNA"/>
</dbReference>
<sequence>MNAADTLDVLDESTLAELAGDDTGDIVGVLVAGFLDEARERVAAIEAAMAGRDIGAVGFQAHALKSTAATYGAPRLSRHAAAIERDARDGRVDAVEAAVTDLPELWRETDRAFRARYLSG</sequence>
<protein>
    <recommendedName>
        <fullName evidence="3">HPt domain-containing protein</fullName>
    </recommendedName>
</protein>
<evidence type="ECO:0000256" key="1">
    <source>
        <dbReference type="ARBA" id="ARBA00023012"/>
    </source>
</evidence>
<dbReference type="Gene3D" id="1.20.120.160">
    <property type="entry name" value="HPT domain"/>
    <property type="match status" value="1"/>
</dbReference>
<feature type="modified residue" description="Phosphohistidine" evidence="2">
    <location>
        <position position="62"/>
    </location>
</feature>
<reference evidence="4 5" key="1">
    <citation type="submission" date="2017-11" db="EMBL/GenBank/DDBJ databases">
        <title>Draft genome sequence of Rhizobiales bacterium SY3-13.</title>
        <authorList>
            <person name="Sun C."/>
        </authorList>
    </citation>
    <scope>NUCLEOTIDE SEQUENCE [LARGE SCALE GENOMIC DNA]</scope>
    <source>
        <strain evidence="4 5">SY3-13</strain>
    </source>
</reference>
<organism evidence="4 5">
    <name type="scientific">Minwuia thermotolerans</name>
    <dbReference type="NCBI Taxonomy" id="2056226"/>
    <lineage>
        <taxon>Bacteria</taxon>
        <taxon>Pseudomonadati</taxon>
        <taxon>Pseudomonadota</taxon>
        <taxon>Alphaproteobacteria</taxon>
        <taxon>Minwuiales</taxon>
        <taxon>Minwuiaceae</taxon>
        <taxon>Minwuia</taxon>
    </lineage>
</organism>
<dbReference type="GO" id="GO:0004672">
    <property type="term" value="F:protein kinase activity"/>
    <property type="evidence" value="ECO:0007669"/>
    <property type="project" value="UniProtKB-ARBA"/>
</dbReference>
<evidence type="ECO:0000313" key="4">
    <source>
        <dbReference type="EMBL" id="PJK29246.1"/>
    </source>
</evidence>
<keyword evidence="1" id="KW-0902">Two-component regulatory system</keyword>
<dbReference type="InterPro" id="IPR008207">
    <property type="entry name" value="Sig_transdc_His_kin_Hpt_dom"/>
</dbReference>
<keyword evidence="2" id="KW-0597">Phosphoprotein</keyword>
<comment type="caution">
    <text evidence="4">The sequence shown here is derived from an EMBL/GenBank/DDBJ whole genome shotgun (WGS) entry which is preliminary data.</text>
</comment>
<evidence type="ECO:0000259" key="3">
    <source>
        <dbReference type="PROSITE" id="PS50894"/>
    </source>
</evidence>
<gene>
    <name evidence="4" type="ORF">CVT23_12690</name>
</gene>
<feature type="domain" description="HPt" evidence="3">
    <location>
        <begin position="23"/>
        <end position="116"/>
    </location>
</feature>
<dbReference type="AlphaFoldDB" id="A0A2M9G0L5"/>
<dbReference type="GO" id="GO:0000160">
    <property type="term" value="P:phosphorelay signal transduction system"/>
    <property type="evidence" value="ECO:0007669"/>
    <property type="project" value="UniProtKB-KW"/>
</dbReference>
<dbReference type="Proteomes" id="UP000229498">
    <property type="component" value="Unassembled WGS sequence"/>
</dbReference>
<proteinExistence type="predicted"/>
<dbReference type="RefSeq" id="WP_109795934.1">
    <property type="nucleotide sequence ID" value="NZ_PHIG01000034.1"/>
</dbReference>
<dbReference type="InterPro" id="IPR036641">
    <property type="entry name" value="HPT_dom_sf"/>
</dbReference>
<accession>A0A2M9G0L5</accession>
<evidence type="ECO:0000256" key="2">
    <source>
        <dbReference type="PROSITE-ProRule" id="PRU00110"/>
    </source>
</evidence>
<dbReference type="SUPFAM" id="SSF47226">
    <property type="entry name" value="Histidine-containing phosphotransfer domain, HPT domain"/>
    <property type="match status" value="1"/>
</dbReference>
<dbReference type="PROSITE" id="PS50894">
    <property type="entry name" value="HPT"/>
    <property type="match status" value="1"/>
</dbReference>
<dbReference type="Pfam" id="PF01627">
    <property type="entry name" value="Hpt"/>
    <property type="match status" value="1"/>
</dbReference>
<name>A0A2M9G0L5_9PROT</name>